<evidence type="ECO:0000256" key="2">
    <source>
        <dbReference type="ARBA" id="ARBA00022475"/>
    </source>
</evidence>
<keyword evidence="6" id="KW-0675">Receptor</keyword>
<evidence type="ECO:0000313" key="8">
    <source>
        <dbReference type="EMBL" id="KAK4025500.1"/>
    </source>
</evidence>
<organism evidence="8 9">
    <name type="scientific">Daphnia magna</name>
    <dbReference type="NCBI Taxonomy" id="35525"/>
    <lineage>
        <taxon>Eukaryota</taxon>
        <taxon>Metazoa</taxon>
        <taxon>Ecdysozoa</taxon>
        <taxon>Arthropoda</taxon>
        <taxon>Crustacea</taxon>
        <taxon>Branchiopoda</taxon>
        <taxon>Diplostraca</taxon>
        <taxon>Cladocera</taxon>
        <taxon>Anomopoda</taxon>
        <taxon>Daphniidae</taxon>
        <taxon>Daphnia</taxon>
    </lineage>
</organism>
<keyword evidence="9" id="KW-1185">Reference proteome</keyword>
<evidence type="ECO:0000256" key="5">
    <source>
        <dbReference type="ARBA" id="ARBA00023136"/>
    </source>
</evidence>
<keyword evidence="4 7" id="KW-1133">Transmembrane helix</keyword>
<name>A0ABR0AK45_9CRUS</name>
<reference evidence="8 9" key="1">
    <citation type="journal article" date="2023" name="Nucleic Acids Res.">
        <title>The hologenome of Daphnia magna reveals possible DNA methylation and microbiome-mediated evolution of the host genome.</title>
        <authorList>
            <person name="Chaturvedi A."/>
            <person name="Li X."/>
            <person name="Dhandapani V."/>
            <person name="Marshall H."/>
            <person name="Kissane S."/>
            <person name="Cuenca-Cambronero M."/>
            <person name="Asole G."/>
            <person name="Calvet F."/>
            <person name="Ruiz-Romero M."/>
            <person name="Marangio P."/>
            <person name="Guigo R."/>
            <person name="Rago D."/>
            <person name="Mirbahai L."/>
            <person name="Eastwood N."/>
            <person name="Colbourne J.K."/>
            <person name="Zhou J."/>
            <person name="Mallon E."/>
            <person name="Orsini L."/>
        </authorList>
    </citation>
    <scope>NUCLEOTIDE SEQUENCE [LARGE SCALE GENOMIC DNA]</scope>
    <source>
        <strain evidence="8">LRV0_1</strain>
    </source>
</reference>
<evidence type="ECO:0000256" key="3">
    <source>
        <dbReference type="ARBA" id="ARBA00022692"/>
    </source>
</evidence>
<proteinExistence type="predicted"/>
<dbReference type="PANTHER" id="PTHR21143">
    <property type="entry name" value="INVERTEBRATE GUSTATORY RECEPTOR"/>
    <property type="match status" value="1"/>
</dbReference>
<dbReference type="Pfam" id="PF08395">
    <property type="entry name" value="7tm_7"/>
    <property type="match status" value="1"/>
</dbReference>
<feature type="transmembrane region" description="Helical" evidence="7">
    <location>
        <begin position="161"/>
        <end position="182"/>
    </location>
</feature>
<keyword evidence="5 7" id="KW-0472">Membrane</keyword>
<feature type="transmembrane region" description="Helical" evidence="7">
    <location>
        <begin position="278"/>
        <end position="299"/>
    </location>
</feature>
<comment type="caution">
    <text evidence="8">The sequence shown here is derived from an EMBL/GenBank/DDBJ whole genome shotgun (WGS) entry which is preliminary data.</text>
</comment>
<evidence type="ECO:0000256" key="7">
    <source>
        <dbReference type="SAM" id="Phobius"/>
    </source>
</evidence>
<comment type="subcellular location">
    <subcellularLocation>
        <location evidence="1">Cell membrane</location>
        <topology evidence="1">Multi-pass membrane protein</topology>
    </subcellularLocation>
</comment>
<feature type="transmembrane region" description="Helical" evidence="7">
    <location>
        <begin position="63"/>
        <end position="85"/>
    </location>
</feature>
<dbReference type="InterPro" id="IPR013604">
    <property type="entry name" value="7TM_chemorcpt"/>
</dbReference>
<gene>
    <name evidence="8" type="ORF">OUZ56_014564</name>
</gene>
<feature type="transmembrane region" description="Helical" evidence="7">
    <location>
        <begin position="105"/>
        <end position="130"/>
    </location>
</feature>
<accession>A0ABR0AK45</accession>
<protein>
    <recommendedName>
        <fullName evidence="10">Gustatory receptor</fullName>
    </recommendedName>
</protein>
<evidence type="ECO:0000313" key="9">
    <source>
        <dbReference type="Proteomes" id="UP001234178"/>
    </source>
</evidence>
<feature type="transmembrane region" description="Helical" evidence="7">
    <location>
        <begin position="383"/>
        <end position="402"/>
    </location>
</feature>
<evidence type="ECO:0008006" key="10">
    <source>
        <dbReference type="Google" id="ProtNLM"/>
    </source>
</evidence>
<sequence>MLYLRPCKVQAIQQNKSKLEHEGVKLRRNSFHWSVEPLSRWMCFLGIPIPTPRKISICRFATLLHTTFCFLLVTSSHLYLVIYTIHNAKSISAAYLHGISTSTLAWNFVIENLTLALYTIGSSISFFICIRSGAWSDLVNLLTLLDQNLATSDIYPSSRQFAIKILIFIISSMLCVETLLLLDSITNDSTLTRKILEGYCIFTKIYPATQLALFCVLTRTLSLQTEAIRKHVEEMCTQSLPASLTITETRNSELRILRRHHRLVCNSIHKLNYCFGTFLALEVVHVFIIFTISSLYTLMGAINGDLVLEVLNVIVCLDCIIHLYLPTSYSDDIVSQIDKTYDALADLLYQQPSLQNEVTLLTGQLSHLKFDINAMGFFRVSKSLLPTLMGTTLTYFLIFLQFQSAEKKES</sequence>
<evidence type="ECO:0000256" key="1">
    <source>
        <dbReference type="ARBA" id="ARBA00004651"/>
    </source>
</evidence>
<evidence type="ECO:0000256" key="4">
    <source>
        <dbReference type="ARBA" id="ARBA00022989"/>
    </source>
</evidence>
<dbReference type="PANTHER" id="PTHR21143:SF133">
    <property type="entry name" value="GUSTATORY AND PHEROMONE RECEPTOR 32A-RELATED"/>
    <property type="match status" value="1"/>
</dbReference>
<dbReference type="Proteomes" id="UP001234178">
    <property type="component" value="Unassembled WGS sequence"/>
</dbReference>
<dbReference type="EMBL" id="JAOYFB010000038">
    <property type="protein sequence ID" value="KAK4025500.1"/>
    <property type="molecule type" value="Genomic_DNA"/>
</dbReference>
<keyword evidence="2" id="KW-1003">Cell membrane</keyword>
<evidence type="ECO:0000256" key="6">
    <source>
        <dbReference type="ARBA" id="ARBA00023170"/>
    </source>
</evidence>
<keyword evidence="3 7" id="KW-0812">Transmembrane</keyword>